<organism evidence="4 5">
    <name type="scientific">Helicobacter pylori</name>
    <name type="common">Campylobacter pylori</name>
    <dbReference type="NCBI Taxonomy" id="210"/>
    <lineage>
        <taxon>Bacteria</taxon>
        <taxon>Pseudomonadati</taxon>
        <taxon>Campylobacterota</taxon>
        <taxon>Epsilonproteobacteria</taxon>
        <taxon>Campylobacterales</taxon>
        <taxon>Helicobacteraceae</taxon>
        <taxon>Helicobacter</taxon>
    </lineage>
</organism>
<keyword evidence="4" id="KW-0966">Cell projection</keyword>
<proteinExistence type="predicted"/>
<gene>
    <name evidence="4" type="ORF">B0X69_02320</name>
</gene>
<evidence type="ECO:0000256" key="1">
    <source>
        <dbReference type="SAM" id="Coils"/>
    </source>
</evidence>
<evidence type="ECO:0000313" key="5">
    <source>
        <dbReference type="Proteomes" id="UP000319468"/>
    </source>
</evidence>
<keyword evidence="3" id="KW-0812">Transmembrane</keyword>
<keyword evidence="3" id="KW-1133">Transmembrane helix</keyword>
<protein>
    <submittedName>
        <fullName evidence="4">Flagellar biosynthesis protein FlgG</fullName>
    </submittedName>
</protein>
<keyword evidence="1" id="KW-0175">Coiled coil</keyword>
<name>A0A4Y4X296_HELPX</name>
<dbReference type="Proteomes" id="UP000319468">
    <property type="component" value="Unassembled WGS sequence"/>
</dbReference>
<feature type="transmembrane region" description="Helical" evidence="3">
    <location>
        <begin position="12"/>
        <end position="32"/>
    </location>
</feature>
<evidence type="ECO:0000256" key="3">
    <source>
        <dbReference type="SAM" id="Phobius"/>
    </source>
</evidence>
<dbReference type="AlphaFoldDB" id="A0A4Y4X296"/>
<accession>A0A4Y4X296</accession>
<evidence type="ECO:0000313" key="4">
    <source>
        <dbReference type="EMBL" id="OOQ33720.1"/>
    </source>
</evidence>
<feature type="region of interest" description="Disordered" evidence="2">
    <location>
        <begin position="115"/>
        <end position="138"/>
    </location>
</feature>
<reference evidence="4 5" key="1">
    <citation type="journal article" date="2017" name="Front. Cell. Infect. Microbiol.">
        <title>Whole Genome Sequence and Phylogenetic Analysis Show Helicobacter pylori Strains from Latin America Have Followed a Unique Evolution Pathway.</title>
        <authorList>
            <person name="Munoz-Ramirez Z.Y."/>
            <person name="Mendez-Tenorio A."/>
            <person name="Kato I."/>
            <person name="Bravo M.M."/>
            <person name="Rizzato C."/>
            <person name="Thorell K."/>
            <person name="Torres R.C."/>
            <person name="Aviles-Jimenez F."/>
            <person name="Camorlinga M."/>
            <person name="Canzian F."/>
            <person name="Torres J."/>
        </authorList>
    </citation>
    <scope>NUCLEOTIDE SEQUENCE [LARGE SCALE GENOMIC DNA]</scope>
    <source>
        <strain evidence="4 5">CM22347</strain>
    </source>
</reference>
<keyword evidence="4" id="KW-0969">Cilium</keyword>
<keyword evidence="4" id="KW-0282">Flagellum</keyword>
<dbReference type="EMBL" id="MUPM01000158">
    <property type="protein sequence ID" value="OOQ33720.1"/>
    <property type="molecule type" value="Genomic_DNA"/>
</dbReference>
<feature type="coiled-coil region" evidence="1">
    <location>
        <begin position="46"/>
        <end position="85"/>
    </location>
</feature>
<feature type="compositionally biased region" description="Polar residues" evidence="2">
    <location>
        <begin position="117"/>
        <end position="126"/>
    </location>
</feature>
<feature type="transmembrane region" description="Helical" evidence="3">
    <location>
        <begin position="89"/>
        <end position="110"/>
    </location>
</feature>
<evidence type="ECO:0000256" key="2">
    <source>
        <dbReference type="SAM" id="MobiDB-lite"/>
    </source>
</evidence>
<comment type="caution">
    <text evidence="4">The sequence shown here is derived from an EMBL/GenBank/DDBJ whole genome shotgun (WGS) entry which is preliminary data.</text>
</comment>
<keyword evidence="3" id="KW-0472">Membrane</keyword>
<sequence length="138" mass="15236">MVGKVVLKKTLGILAGPIGWVITGALVSINLAGPAYRVTVPACVLVATLRKKLKAEQEARLKAEQERLEQAKRLAKQKAEREANKTKKMWYLAIAFCILIGLAVLAVFYMKRKHQSSNDPSNSQKSGVEKLKNPSHKN</sequence>